<dbReference type="AlphaFoldDB" id="A0A0N4UVM6"/>
<dbReference type="WBParaSite" id="EVEC_0000150201-mRNA-1">
    <property type="protein sequence ID" value="EVEC_0000150201-mRNA-1"/>
    <property type="gene ID" value="EVEC_0000150201"/>
</dbReference>
<dbReference type="PROSITE" id="PS50249">
    <property type="entry name" value="MPN"/>
    <property type="match status" value="1"/>
</dbReference>
<dbReference type="GO" id="GO:0031625">
    <property type="term" value="F:ubiquitin protein ligase binding"/>
    <property type="evidence" value="ECO:0007669"/>
    <property type="project" value="TreeGrafter"/>
</dbReference>
<dbReference type="GO" id="GO:0008270">
    <property type="term" value="F:zinc ion binding"/>
    <property type="evidence" value="ECO:0007669"/>
    <property type="project" value="UniProtKB-KW"/>
</dbReference>
<evidence type="ECO:0000256" key="3">
    <source>
        <dbReference type="ARBA" id="ARBA00022771"/>
    </source>
</evidence>
<dbReference type="GO" id="GO:0043130">
    <property type="term" value="F:ubiquitin binding"/>
    <property type="evidence" value="ECO:0007669"/>
    <property type="project" value="TreeGrafter"/>
</dbReference>
<proteinExistence type="inferred from homology"/>
<dbReference type="Gene3D" id="2.30.30.380">
    <property type="entry name" value="Zn-finger domain of Sec23/24"/>
    <property type="match status" value="1"/>
</dbReference>
<dbReference type="STRING" id="51028.A0A0N4UVM6"/>
<evidence type="ECO:0000259" key="7">
    <source>
        <dbReference type="PROSITE" id="PS50249"/>
    </source>
</evidence>
<feature type="domain" description="MPN" evidence="7">
    <location>
        <begin position="141"/>
        <end position="278"/>
    </location>
</feature>
<dbReference type="PROSITE" id="PS50199">
    <property type="entry name" value="ZF_RANBP2_2"/>
    <property type="match status" value="1"/>
</dbReference>
<dbReference type="Proteomes" id="UP000274131">
    <property type="component" value="Unassembled WGS sequence"/>
</dbReference>
<dbReference type="InterPro" id="IPR037518">
    <property type="entry name" value="MPN"/>
</dbReference>
<sequence>MTREKRGTFSLLVFYQIYFQEVPDEVDSFLASQDGMIIRDRDSRMCRHNARQKCTHCLPLDPYDEDYLKEKEIKHMSFHSYVRKLTAGRGKGHAVKPLENLVCKLKPNCLGHKPYPQGICSKCAPPMITLNRQKFRHVDNISIENEDVVNRFLGFWRKSGNQRIGYLIGRYEPFLDVPLGIKATVAAIYEPPQESSSDSVSLVDDPHEKDVDLLCSYLNLRRVGWIFTDLWSADSAKGTVHCTRYMDSFLLSAQECITAGSLQNKYRNLTKYCTEGYFGSKFVTLVASGDQSEQIHFSGYQVSNQCAALVDANVLCPTSFPELAYVREKPLSPTHYIPDVHYTEKNEYGVETRRDGRPMPVEFMLVDVPAGMPKEPNFTFHAVSSKEFSFLIENRLCIGEKQDTDSLGKYIGQFSKNQFLELASNFHFLLFLKTNNIVHFTEEEIKQLCTAVRDRNRGEAMEWAENTTNWSTLVALLQHSSEHSSSEASSDHWACKHCTYVNTEKRSDCAICGLPYE</sequence>
<evidence type="ECO:0000256" key="4">
    <source>
        <dbReference type="ARBA" id="ARBA00022833"/>
    </source>
</evidence>
<evidence type="ECO:0000256" key="1">
    <source>
        <dbReference type="ARBA" id="ARBA00011025"/>
    </source>
</evidence>
<protein>
    <submittedName>
        <fullName evidence="10">Nuclear protein localization protein 4 homolog</fullName>
    </submittedName>
</protein>
<dbReference type="SMART" id="SM00547">
    <property type="entry name" value="ZnF_RBZ"/>
    <property type="match status" value="1"/>
</dbReference>
<reference evidence="10" key="1">
    <citation type="submission" date="2017-02" db="UniProtKB">
        <authorList>
            <consortium name="WormBaseParasite"/>
        </authorList>
    </citation>
    <scope>IDENTIFICATION</scope>
</reference>
<dbReference type="PANTHER" id="PTHR12710">
    <property type="entry name" value="NUCLEAR PROTEIN LOCALIZATION 4"/>
    <property type="match status" value="1"/>
</dbReference>
<dbReference type="PROSITE" id="PS01358">
    <property type="entry name" value="ZF_RANBP2_1"/>
    <property type="match status" value="1"/>
</dbReference>
<reference evidence="8 9" key="2">
    <citation type="submission" date="2018-10" db="EMBL/GenBank/DDBJ databases">
        <authorList>
            <consortium name="Pathogen Informatics"/>
        </authorList>
    </citation>
    <scope>NUCLEOTIDE SEQUENCE [LARGE SCALE GENOMIC DNA]</scope>
</reference>
<dbReference type="PANTHER" id="PTHR12710:SF0">
    <property type="entry name" value="NUCLEAR PROTEIN LOCALIZATION PROTEIN 4 HOMOLOG"/>
    <property type="match status" value="1"/>
</dbReference>
<keyword evidence="4" id="KW-0862">Zinc</keyword>
<dbReference type="InterPro" id="IPR007717">
    <property type="entry name" value="NPL4_C"/>
</dbReference>
<name>A0A0N4UVM6_ENTVE</name>
<gene>
    <name evidence="8" type="ORF">EVEC_LOCUS1210</name>
</gene>
<dbReference type="CDD" id="cd08061">
    <property type="entry name" value="MPN_NPL4"/>
    <property type="match status" value="1"/>
</dbReference>
<evidence type="ECO:0000313" key="8">
    <source>
        <dbReference type="EMBL" id="VDD86067.1"/>
    </source>
</evidence>
<comment type="similarity">
    <text evidence="1">Belongs to the NPL4 family.</text>
</comment>
<dbReference type="PIRSF" id="PIRSF010052">
    <property type="entry name" value="Polyub_prc_Npl4"/>
    <property type="match status" value="1"/>
</dbReference>
<dbReference type="InterPro" id="IPR007716">
    <property type="entry name" value="NPL4_Zn-bd_put"/>
</dbReference>
<dbReference type="SUPFAM" id="SSF90209">
    <property type="entry name" value="Ran binding protein zinc finger-like"/>
    <property type="match status" value="1"/>
</dbReference>
<accession>A0A0N4UVM6</accession>
<dbReference type="Pfam" id="PF05020">
    <property type="entry name" value="zf-NPL4"/>
    <property type="match status" value="1"/>
</dbReference>
<dbReference type="InterPro" id="IPR036443">
    <property type="entry name" value="Znf_RanBP2_sf"/>
</dbReference>
<keyword evidence="3 5" id="KW-0863">Zinc-finger</keyword>
<dbReference type="OrthoDB" id="10251089at2759"/>
<dbReference type="GO" id="GO:0005634">
    <property type="term" value="C:nucleus"/>
    <property type="evidence" value="ECO:0007669"/>
    <property type="project" value="TreeGrafter"/>
</dbReference>
<dbReference type="EMBL" id="UXUI01007183">
    <property type="protein sequence ID" value="VDD86067.1"/>
    <property type="molecule type" value="Genomic_DNA"/>
</dbReference>
<dbReference type="InterPro" id="IPR001876">
    <property type="entry name" value="Znf_RanBP2"/>
</dbReference>
<dbReference type="InterPro" id="IPR016563">
    <property type="entry name" value="Npl4"/>
</dbReference>
<dbReference type="Pfam" id="PF05021">
    <property type="entry name" value="NPL4"/>
    <property type="match status" value="1"/>
</dbReference>
<evidence type="ECO:0000313" key="10">
    <source>
        <dbReference type="WBParaSite" id="EVEC_0000150201-mRNA-1"/>
    </source>
</evidence>
<evidence type="ECO:0000256" key="5">
    <source>
        <dbReference type="PROSITE-ProRule" id="PRU00322"/>
    </source>
</evidence>
<organism evidence="10">
    <name type="scientific">Enterobius vermicularis</name>
    <name type="common">Human pinworm</name>
    <dbReference type="NCBI Taxonomy" id="51028"/>
    <lineage>
        <taxon>Eukaryota</taxon>
        <taxon>Metazoa</taxon>
        <taxon>Ecdysozoa</taxon>
        <taxon>Nematoda</taxon>
        <taxon>Chromadorea</taxon>
        <taxon>Rhabditida</taxon>
        <taxon>Spirurina</taxon>
        <taxon>Oxyuridomorpha</taxon>
        <taxon>Oxyuroidea</taxon>
        <taxon>Oxyuridae</taxon>
        <taxon>Enterobius</taxon>
    </lineage>
</organism>
<evidence type="ECO:0000313" key="9">
    <source>
        <dbReference type="Proteomes" id="UP000274131"/>
    </source>
</evidence>
<evidence type="ECO:0000259" key="6">
    <source>
        <dbReference type="PROSITE" id="PS50199"/>
    </source>
</evidence>
<keyword evidence="2" id="KW-0479">Metal-binding</keyword>
<dbReference type="GO" id="GO:0006511">
    <property type="term" value="P:ubiquitin-dependent protein catabolic process"/>
    <property type="evidence" value="ECO:0007669"/>
    <property type="project" value="InterPro"/>
</dbReference>
<keyword evidence="9" id="KW-1185">Reference proteome</keyword>
<feature type="domain" description="RanBP2-type" evidence="6">
    <location>
        <begin position="489"/>
        <end position="517"/>
    </location>
</feature>
<evidence type="ECO:0000256" key="2">
    <source>
        <dbReference type="ARBA" id="ARBA00022723"/>
    </source>
</evidence>